<dbReference type="RefSeq" id="WP_119911755.1">
    <property type="nucleotide sequence ID" value="NZ_QZCH01000023.1"/>
</dbReference>
<keyword evidence="9" id="KW-0115">cAMP biosynthesis</keyword>
<dbReference type="Pfam" id="PF12633">
    <property type="entry name" value="Adenyl_cycl_N"/>
    <property type="match status" value="1"/>
</dbReference>
<evidence type="ECO:0000256" key="11">
    <source>
        <dbReference type="ARBA" id="ARBA00032597"/>
    </source>
</evidence>
<evidence type="ECO:0000313" key="16">
    <source>
        <dbReference type="Proteomes" id="UP000283255"/>
    </source>
</evidence>
<dbReference type="AlphaFoldDB" id="A0A418YBR7"/>
<dbReference type="PIRSF" id="PIRSF001444">
    <property type="entry name" value="Adenylate_cycl"/>
    <property type="match status" value="1"/>
</dbReference>
<evidence type="ECO:0000256" key="2">
    <source>
        <dbReference type="ARBA" id="ARBA00004496"/>
    </source>
</evidence>
<dbReference type="InterPro" id="IPR000274">
    <property type="entry name" value="Adenylate_cyclase_1"/>
</dbReference>
<organism evidence="15 16">
    <name type="scientific">Motilimonas pumila</name>
    <dbReference type="NCBI Taxonomy" id="2303987"/>
    <lineage>
        <taxon>Bacteria</taxon>
        <taxon>Pseudomonadati</taxon>
        <taxon>Pseudomonadota</taxon>
        <taxon>Gammaproteobacteria</taxon>
        <taxon>Alteromonadales</taxon>
        <taxon>Alteromonadales genera incertae sedis</taxon>
        <taxon>Motilimonas</taxon>
    </lineage>
</organism>
<dbReference type="PANTHER" id="PTHR38760:SF1">
    <property type="entry name" value="ADENYLATE CYCLASE"/>
    <property type="match status" value="1"/>
</dbReference>
<dbReference type="EMBL" id="QZCH01000023">
    <property type="protein sequence ID" value="RJG41960.1"/>
    <property type="molecule type" value="Genomic_DNA"/>
</dbReference>
<evidence type="ECO:0000256" key="5">
    <source>
        <dbReference type="ARBA" id="ARBA00021420"/>
    </source>
</evidence>
<dbReference type="Pfam" id="PF01295">
    <property type="entry name" value="Adenylate_cycl"/>
    <property type="match status" value="1"/>
</dbReference>
<accession>A0A418YBR7</accession>
<evidence type="ECO:0000256" key="9">
    <source>
        <dbReference type="ARBA" id="ARBA00022998"/>
    </source>
</evidence>
<dbReference type="GO" id="GO:0006171">
    <property type="term" value="P:cAMP biosynthetic process"/>
    <property type="evidence" value="ECO:0007669"/>
    <property type="project" value="UniProtKB-KW"/>
</dbReference>
<keyword evidence="8" id="KW-0067">ATP-binding</keyword>
<evidence type="ECO:0000256" key="6">
    <source>
        <dbReference type="ARBA" id="ARBA00022490"/>
    </source>
</evidence>
<proteinExistence type="inferred from homology"/>
<comment type="similarity">
    <text evidence="3 13">Belongs to the adenylyl cyclase class-1 family.</text>
</comment>
<evidence type="ECO:0000256" key="7">
    <source>
        <dbReference type="ARBA" id="ARBA00022741"/>
    </source>
</evidence>
<comment type="caution">
    <text evidence="15">The sequence shown here is derived from an EMBL/GenBank/DDBJ whole genome shotgun (WGS) entry which is preliminary data.</text>
</comment>
<dbReference type="InterPro" id="IPR024686">
    <property type="entry name" value="Adenylate_cyclase_1_CS"/>
</dbReference>
<gene>
    <name evidence="15" type="ORF">D1Z90_15780</name>
</gene>
<keyword evidence="10 15" id="KW-0456">Lyase</keyword>
<sequence length="838" mass="95578">MSSQFDTLQRRAAEFNLLRRDYANSALPAQGRQVFNLVPVLLHYNNPLLPGYVSGEVPHGITHFEPSEEQHNFVNDLCLTANCDAVTAVTETTILGLYTMGSTASIGQCCDSDLDIWVCHQHELSRERRLLLENKCMLITQWADTRGIEVNFFLVPDNKFKVGNNAHMTKEGCGSASHLLLLDEFYRSAMLIAGKPLLWTMIPPQHENNYEQYVASLVDSDELNLDNFLDLGGFGRIPAEEYFGSSLWQLYKGIDSPYKAVLKTLLMEAYSWAYPNTHLISLRAKETLHQQEFYDKTLDSYWLMLNQVTEYLEATQDMKRLELARRCFYMKTCDRLSQPIGEDEPLWRRNILKEVVADWGWTQETFELLDNRENWKVEQVRVAHGELLEALMVSYRNLIRFARRNNIGESINPEDIGILSRKLYAAFESLPGKVVLVNPSISPDLAEQDLSLIQVPEARSNPEGWYLYKSSLDTTDILGTTSLEHSPYLSKLLAWSHFNGLLTASTTVHLFNQGSDLVEQNLKQFCADLASSFPVKIANASNLALSRPCEIRHLGIFVNLEQDPTCHWANKVIEFDANASDVFSFGASKECLVGSIDLVYRNSWNEIRTLNFSGEEQIIEALTTILGKMHNDAASPERIDVFCYAQHFRGLIRNRFEQLVTECINTRLDSGRDHAVKTLLIGQQKFGVFFERRGVSVKKLENAIDFYSQLSDTKLQRMPLRLDKTHHTKTPEIVASHSSEGLVQFFFENHDSGFNIYIVDEINRVETYQHFSGNKEELVQGVNRFYTSATSRQDDQSMINFNLPQFYEIVSDANGELELLPYRSPNAQVNPPTLVANN</sequence>
<dbReference type="EC" id="4.6.1.1" evidence="4"/>
<keyword evidence="6" id="KW-0963">Cytoplasm</keyword>
<comment type="subcellular location">
    <subcellularLocation>
        <location evidence="2">Cytoplasm</location>
    </subcellularLocation>
</comment>
<evidence type="ECO:0000259" key="14">
    <source>
        <dbReference type="Pfam" id="PF12633"/>
    </source>
</evidence>
<keyword evidence="16" id="KW-1185">Reference proteome</keyword>
<comment type="catalytic activity">
    <reaction evidence="1">
        <text>ATP = 3',5'-cyclic AMP + diphosphate</text>
        <dbReference type="Rhea" id="RHEA:15389"/>
        <dbReference type="ChEBI" id="CHEBI:30616"/>
        <dbReference type="ChEBI" id="CHEBI:33019"/>
        <dbReference type="ChEBI" id="CHEBI:58165"/>
        <dbReference type="EC" id="4.6.1.1"/>
    </reaction>
</comment>
<evidence type="ECO:0000256" key="8">
    <source>
        <dbReference type="ARBA" id="ARBA00022840"/>
    </source>
</evidence>
<evidence type="ECO:0000256" key="12">
    <source>
        <dbReference type="ARBA" id="ARBA00032637"/>
    </source>
</evidence>
<dbReference type="Proteomes" id="UP000283255">
    <property type="component" value="Unassembled WGS sequence"/>
</dbReference>
<dbReference type="InterPro" id="IPR024685">
    <property type="entry name" value="Adenylate_cyclase_1_N"/>
</dbReference>
<reference evidence="15 16" key="1">
    <citation type="submission" date="2018-09" db="EMBL/GenBank/DDBJ databases">
        <authorList>
            <person name="Wang F."/>
        </authorList>
    </citation>
    <scope>NUCLEOTIDE SEQUENCE [LARGE SCALE GENOMIC DNA]</scope>
    <source>
        <strain evidence="15 16">PLHSC7-2</strain>
    </source>
</reference>
<dbReference type="PANTHER" id="PTHR38760">
    <property type="entry name" value="ADENYLATE CYCLASE"/>
    <property type="match status" value="1"/>
</dbReference>
<keyword evidence="7" id="KW-0547">Nucleotide-binding</keyword>
<dbReference type="OrthoDB" id="5571448at2"/>
<evidence type="ECO:0000256" key="10">
    <source>
        <dbReference type="ARBA" id="ARBA00023239"/>
    </source>
</evidence>
<dbReference type="GO" id="GO:0005524">
    <property type="term" value="F:ATP binding"/>
    <property type="evidence" value="ECO:0007669"/>
    <property type="project" value="UniProtKB-KW"/>
</dbReference>
<reference evidence="15 16" key="2">
    <citation type="submission" date="2019-01" db="EMBL/GenBank/DDBJ databases">
        <title>Motilimonas pumilus sp. nov., isolated from the gut of sea cucumber (Apostichopus japonicus).</title>
        <authorList>
            <person name="Wang F.-Q."/>
            <person name="Ren L.-H."/>
            <person name="Lin Y.-W."/>
            <person name="Sun G.-H."/>
            <person name="Du Z.-J."/>
            <person name="Zhao J.-X."/>
            <person name="Liu X.-J."/>
            <person name="Liu L.-J."/>
        </authorList>
    </citation>
    <scope>NUCLEOTIDE SEQUENCE [LARGE SCALE GENOMIC DNA]</scope>
    <source>
        <strain evidence="15 16">PLHSC7-2</strain>
    </source>
</reference>
<dbReference type="GO" id="GO:0004016">
    <property type="term" value="F:adenylate cyclase activity"/>
    <property type="evidence" value="ECO:0007669"/>
    <property type="project" value="UniProtKB-EC"/>
</dbReference>
<dbReference type="NCBIfam" id="NF006978">
    <property type="entry name" value="PRK09450.1-2"/>
    <property type="match status" value="1"/>
</dbReference>
<name>A0A418YBR7_9GAMM</name>
<feature type="domain" description="Adenylate cyclase class-I N-terminal" evidence="14">
    <location>
        <begin position="5"/>
        <end position="199"/>
    </location>
</feature>
<evidence type="ECO:0000256" key="1">
    <source>
        <dbReference type="ARBA" id="ARBA00001593"/>
    </source>
</evidence>
<evidence type="ECO:0000256" key="13">
    <source>
        <dbReference type="RuleBase" id="RU004184"/>
    </source>
</evidence>
<evidence type="ECO:0000256" key="3">
    <source>
        <dbReference type="ARBA" id="ARBA00007901"/>
    </source>
</evidence>
<dbReference type="PROSITE" id="PS01092">
    <property type="entry name" value="ADENYLATE_CYCLASE_1_1"/>
    <property type="match status" value="1"/>
</dbReference>
<protein>
    <recommendedName>
        <fullName evidence="5">Adenylate cyclase</fullName>
        <ecNumber evidence="4">4.6.1.1</ecNumber>
    </recommendedName>
    <alternativeName>
        <fullName evidence="11">ATP pyrophosphate-lyase</fullName>
    </alternativeName>
    <alternativeName>
        <fullName evidence="12">Adenylyl cyclase</fullName>
    </alternativeName>
</protein>
<evidence type="ECO:0000256" key="4">
    <source>
        <dbReference type="ARBA" id="ARBA00012201"/>
    </source>
</evidence>
<dbReference type="GO" id="GO:0005737">
    <property type="term" value="C:cytoplasm"/>
    <property type="evidence" value="ECO:0007669"/>
    <property type="project" value="UniProtKB-SubCell"/>
</dbReference>
<evidence type="ECO:0000313" key="15">
    <source>
        <dbReference type="EMBL" id="RJG41960.1"/>
    </source>
</evidence>